<proteinExistence type="predicted"/>
<dbReference type="EMBL" id="JARGYC010000017">
    <property type="protein sequence ID" value="MDF0600739.1"/>
    <property type="molecule type" value="Genomic_DNA"/>
</dbReference>
<keyword evidence="1" id="KW-1133">Transmembrane helix</keyword>
<dbReference type="RefSeq" id="WP_275566883.1">
    <property type="nucleotide sequence ID" value="NZ_JARGYC010000017.1"/>
</dbReference>
<dbReference type="AlphaFoldDB" id="A0AAE3NQR6"/>
<name>A0AAE3NQR6_9RHOB</name>
<keyword evidence="3" id="KW-1185">Reference proteome</keyword>
<evidence type="ECO:0000313" key="3">
    <source>
        <dbReference type="Proteomes" id="UP001220964"/>
    </source>
</evidence>
<feature type="transmembrane region" description="Helical" evidence="1">
    <location>
        <begin position="6"/>
        <end position="25"/>
    </location>
</feature>
<organism evidence="2 3">
    <name type="scientific">Psychromarinibacter sediminicola</name>
    <dbReference type="NCBI Taxonomy" id="3033385"/>
    <lineage>
        <taxon>Bacteria</taxon>
        <taxon>Pseudomonadati</taxon>
        <taxon>Pseudomonadota</taxon>
        <taxon>Alphaproteobacteria</taxon>
        <taxon>Rhodobacterales</taxon>
        <taxon>Paracoccaceae</taxon>
        <taxon>Psychromarinibacter</taxon>
    </lineage>
</organism>
<evidence type="ECO:0000313" key="2">
    <source>
        <dbReference type="EMBL" id="MDF0600739.1"/>
    </source>
</evidence>
<evidence type="ECO:0000256" key="1">
    <source>
        <dbReference type="SAM" id="Phobius"/>
    </source>
</evidence>
<sequence length="92" mass="10605">MLGLVKLIIFGFVILTVIYVLVWLYSRSVRRERLEDQWDADNPEGGDPQAKETYVEDGMKDYHASIRPKLILLVYVIPVVLIVAVMIVINWS</sequence>
<dbReference type="Proteomes" id="UP001220964">
    <property type="component" value="Unassembled WGS sequence"/>
</dbReference>
<accession>A0AAE3NQR6</accession>
<keyword evidence="1" id="KW-0472">Membrane</keyword>
<reference evidence="2" key="1">
    <citation type="submission" date="2023-03" db="EMBL/GenBank/DDBJ databases">
        <title>Multiphase analysis and comparison of six strains from genera Psychromarinibacter, Lutimaribacter, and Maritimibacter, including a novel species: Psychromarinibacter sediminicola sp. nov.</title>
        <authorList>
            <person name="Wang Y.-H."/>
            <person name="Ye M.-Q."/>
            <person name="Du Z.-J."/>
        </authorList>
    </citation>
    <scope>NUCLEOTIDE SEQUENCE</scope>
    <source>
        <strain evidence="2">C21-152</strain>
    </source>
</reference>
<comment type="caution">
    <text evidence="2">The sequence shown here is derived from an EMBL/GenBank/DDBJ whole genome shotgun (WGS) entry which is preliminary data.</text>
</comment>
<keyword evidence="1" id="KW-0812">Transmembrane</keyword>
<feature type="transmembrane region" description="Helical" evidence="1">
    <location>
        <begin position="70"/>
        <end position="91"/>
    </location>
</feature>
<protein>
    <submittedName>
        <fullName evidence="2">Uncharacterized protein</fullName>
    </submittedName>
</protein>
<gene>
    <name evidence="2" type="ORF">P1J78_08355</name>
</gene>